<gene>
    <name evidence="2" type="ORF">NEMVEDRAFT_v1g218549</name>
</gene>
<organism evidence="2 3">
    <name type="scientific">Nematostella vectensis</name>
    <name type="common">Starlet sea anemone</name>
    <dbReference type="NCBI Taxonomy" id="45351"/>
    <lineage>
        <taxon>Eukaryota</taxon>
        <taxon>Metazoa</taxon>
        <taxon>Cnidaria</taxon>
        <taxon>Anthozoa</taxon>
        <taxon>Hexacorallia</taxon>
        <taxon>Actiniaria</taxon>
        <taxon>Edwardsiidae</taxon>
        <taxon>Nematostella</taxon>
    </lineage>
</organism>
<dbReference type="Proteomes" id="UP000001593">
    <property type="component" value="Unassembled WGS sequence"/>
</dbReference>
<dbReference type="AlphaFoldDB" id="A7SWG7"/>
<dbReference type="PANTHER" id="PTHR46704:SF1">
    <property type="entry name" value="TELOMERE LENGTH REGULATION PROTEIN TEL2 HOMOLOG"/>
    <property type="match status" value="1"/>
</dbReference>
<dbReference type="EMBL" id="DS469859">
    <property type="protein sequence ID" value="EDO31951.1"/>
    <property type="molecule type" value="Genomic_DNA"/>
</dbReference>
<evidence type="ECO:0000313" key="2">
    <source>
        <dbReference type="EMBL" id="EDO31951.1"/>
    </source>
</evidence>
<feature type="region of interest" description="Disordered" evidence="1">
    <location>
        <begin position="913"/>
        <end position="943"/>
    </location>
</feature>
<evidence type="ECO:0000313" key="3">
    <source>
        <dbReference type="Proteomes" id="UP000001593"/>
    </source>
</evidence>
<name>A7SWG7_NEMVE</name>
<sequence length="943" mass="107293">MPPKLQKRKLDSPADTGGKSKRSSDIVCILHARDIQHGDFTPLSIVRGTPEEKLQQLTDIRERRLQQDEDSPYRYEDICSQIPNNLDGIDVEVTGFHRGCYQNFTKNLDRLKNNNQEEPKPIHRSPRKLSGTFGVEKFPLTCIFCEKLECKLKRKTERCTTFAVYKDKNSLLEPTWKQREPNPRANDTDEDRREASREMAFTVVVDYIQEHVIREKEVVELSALRSIYVSDLEKAGFPNPQYRGEKLKARLEHHVVGESINFTKVNLGDRGCICYNLVYSADKSVADAIAHGYKLGSVDKYKDVALYLRTLIRQAFMQSHPLPWPPTADDLDINVANEVLPSELTNFLNFVLSGSSEPECEKTTRIVSSICQDICRATTNGEWKLPKHILLCTTIRHLYRSKQLTTIISRLGHCETYDFGLELETAVAKALDERIYSSSLLNDRSLKPWRQTKASSSLAHKERSFSTESKAILPLCFLKSQFLEEPVDLDELMTYSLTPVPHSLGTPDGFLNKTNKATILHFLTDDYDGDALYPSEKCLYIQDGNALFHALTQLPPTFGEICLQMLDQMVAKKDFIFSTDSYHENSIKSQERIRRGSSPKYIVDGPATRKPAEFKLFLSNDANKVQLYRLLLRVWGSSVAASRLEKCDRGILVVEGKAYQCELLNGDVTTHELHELTSNQEETDTRVILYLKYAVRMGYESAVVRTPDTDILCILMHYAPSLDVNIYLDIGTGKNRKLINVRGGEYCTALLGLYVFTGEDATSAFKGKGKVGPLKKLQKHQKYQRSFSKLGMEWTLDGETMNELGAFTCLMYGYPREISVNMVRSIILGKMIGGNERLTIKSKVELSRLPPCRDNLVPHMQRVNHRVASYKRADQAVFWRPYPFEPGQGRERNDDGLLEPVWSCGPVLPTSLIDKVESTVDEEEDDEEDSPIDFDEAFSDEEE</sequence>
<dbReference type="eggNOG" id="ENOG502R9A4">
    <property type="taxonomic scope" value="Eukaryota"/>
</dbReference>
<dbReference type="HOGENOM" id="CLU_311523_0_0_1"/>
<keyword evidence="3" id="KW-1185">Reference proteome</keyword>
<dbReference type="InParanoid" id="A7SWG7"/>
<proteinExistence type="predicted"/>
<feature type="region of interest" description="Disordered" evidence="1">
    <location>
        <begin position="174"/>
        <end position="193"/>
    </location>
</feature>
<evidence type="ECO:0000256" key="1">
    <source>
        <dbReference type="SAM" id="MobiDB-lite"/>
    </source>
</evidence>
<accession>A7SWG7</accession>
<feature type="region of interest" description="Disordered" evidence="1">
    <location>
        <begin position="1"/>
        <end position="23"/>
    </location>
</feature>
<dbReference type="PANTHER" id="PTHR46704">
    <property type="entry name" value="CXC DOMAIN-CONTAINING PROTEIN-RELATED"/>
    <property type="match status" value="1"/>
</dbReference>
<protein>
    <submittedName>
        <fullName evidence="2">Uncharacterized protein</fullName>
    </submittedName>
</protein>
<feature type="compositionally biased region" description="Acidic residues" evidence="1">
    <location>
        <begin position="919"/>
        <end position="943"/>
    </location>
</feature>
<reference evidence="2 3" key="1">
    <citation type="journal article" date="2007" name="Science">
        <title>Sea anemone genome reveals ancestral eumetazoan gene repertoire and genomic organization.</title>
        <authorList>
            <person name="Putnam N.H."/>
            <person name="Srivastava M."/>
            <person name="Hellsten U."/>
            <person name="Dirks B."/>
            <person name="Chapman J."/>
            <person name="Salamov A."/>
            <person name="Terry A."/>
            <person name="Shapiro H."/>
            <person name="Lindquist E."/>
            <person name="Kapitonov V.V."/>
            <person name="Jurka J."/>
            <person name="Genikhovich G."/>
            <person name="Grigoriev I.V."/>
            <person name="Lucas S.M."/>
            <person name="Steele R.E."/>
            <person name="Finnerty J.R."/>
            <person name="Technau U."/>
            <person name="Martindale M.Q."/>
            <person name="Rokhsar D.S."/>
        </authorList>
    </citation>
    <scope>NUCLEOTIDE SEQUENCE [LARGE SCALE GENOMIC DNA]</scope>
    <source>
        <strain evidence="3">CH2 X CH6</strain>
    </source>
</reference>